<feature type="compositionally biased region" description="Basic and acidic residues" evidence="1">
    <location>
        <begin position="466"/>
        <end position="484"/>
    </location>
</feature>
<accession>A0ABR3FDI4</accession>
<feature type="domain" description="Pyridoxamine 5'-phosphate oxidase Alr4036 family FMN-binding" evidence="2">
    <location>
        <begin position="336"/>
        <end position="414"/>
    </location>
</feature>
<reference evidence="3 4" key="1">
    <citation type="submission" date="2024-02" db="EMBL/GenBank/DDBJ databases">
        <title>A draft genome for the cacao thread blight pathogen Marasmius crinis-equi.</title>
        <authorList>
            <person name="Cohen S.P."/>
            <person name="Baruah I.K."/>
            <person name="Amoako-Attah I."/>
            <person name="Bukari Y."/>
            <person name="Meinhardt L.W."/>
            <person name="Bailey B.A."/>
        </authorList>
    </citation>
    <scope>NUCLEOTIDE SEQUENCE [LARGE SCALE GENOMIC DNA]</scope>
    <source>
        <strain evidence="3 4">GH-76</strain>
    </source>
</reference>
<keyword evidence="4" id="KW-1185">Reference proteome</keyword>
<name>A0ABR3FDI4_9AGAR</name>
<dbReference type="Gene3D" id="2.30.110.10">
    <property type="entry name" value="Electron Transport, Fmn-binding Protein, Chain A"/>
    <property type="match status" value="1"/>
</dbReference>
<evidence type="ECO:0000256" key="1">
    <source>
        <dbReference type="SAM" id="MobiDB-lite"/>
    </source>
</evidence>
<organism evidence="3 4">
    <name type="scientific">Marasmius crinis-equi</name>
    <dbReference type="NCBI Taxonomy" id="585013"/>
    <lineage>
        <taxon>Eukaryota</taxon>
        <taxon>Fungi</taxon>
        <taxon>Dikarya</taxon>
        <taxon>Basidiomycota</taxon>
        <taxon>Agaricomycotina</taxon>
        <taxon>Agaricomycetes</taxon>
        <taxon>Agaricomycetidae</taxon>
        <taxon>Agaricales</taxon>
        <taxon>Marasmiineae</taxon>
        <taxon>Marasmiaceae</taxon>
        <taxon>Marasmius</taxon>
    </lineage>
</organism>
<gene>
    <name evidence="3" type="ORF">V5O48_008704</name>
</gene>
<feature type="region of interest" description="Disordered" evidence="1">
    <location>
        <begin position="462"/>
        <end position="492"/>
    </location>
</feature>
<dbReference type="InterPro" id="IPR024624">
    <property type="entry name" value="Pyridox_Oxase_Alr4036_FMN-bd"/>
</dbReference>
<protein>
    <recommendedName>
        <fullName evidence="2">Pyridoxamine 5'-phosphate oxidase Alr4036 family FMN-binding domain-containing protein</fullName>
    </recommendedName>
</protein>
<dbReference type="PANTHER" id="PTHR28243">
    <property type="entry name" value="AGL049CP"/>
    <property type="match status" value="1"/>
</dbReference>
<feature type="region of interest" description="Disordered" evidence="1">
    <location>
        <begin position="159"/>
        <end position="188"/>
    </location>
</feature>
<evidence type="ECO:0000259" key="2">
    <source>
        <dbReference type="Pfam" id="PF12766"/>
    </source>
</evidence>
<evidence type="ECO:0000313" key="3">
    <source>
        <dbReference type="EMBL" id="KAL0573257.1"/>
    </source>
</evidence>
<feature type="compositionally biased region" description="Basic and acidic residues" evidence="1">
    <location>
        <begin position="159"/>
        <end position="185"/>
    </location>
</feature>
<dbReference type="Pfam" id="PF12766">
    <property type="entry name" value="Pyridox_oxase_2"/>
    <property type="match status" value="1"/>
</dbReference>
<dbReference type="InterPro" id="IPR012349">
    <property type="entry name" value="Split_barrel_FMN-bd"/>
</dbReference>
<dbReference type="Proteomes" id="UP001465976">
    <property type="component" value="Unassembled WGS sequence"/>
</dbReference>
<dbReference type="PANTHER" id="PTHR28243:SF1">
    <property type="entry name" value="PYRIDOXAMINE 5'-PHOSPHATE OXIDASE ALR4036 FAMILY FMN-BINDING DOMAIN-CONTAINING PROTEIN"/>
    <property type="match status" value="1"/>
</dbReference>
<proteinExistence type="predicted"/>
<dbReference type="EMBL" id="JBAHYK010000524">
    <property type="protein sequence ID" value="KAL0573257.1"/>
    <property type="molecule type" value="Genomic_DNA"/>
</dbReference>
<sequence>MTSKNWTRDRVETSSAYKNQIEELKKNHAKAVAEVCDSNVADYHVDTKYLNASYNELLDMEPSQRKKSVNEARGPLAMDVDFALAQENELVEARAQQHSLRAKLLPHPFPMASTAIRHKTCGPASTIPNVSRLRYTYLKRIQHLKTRHAELYKLEKDRAEQDEYNRTRREEDAKRKDDEERRRQEAQFPYTPMEWRKKTGDSQLRVARFLTLGSSGKKNGAGLTLAQEKMLKTFGWKVEDVMPLVKIHEQDRFRSRFRKPVKSIRALGTLEDPEDLRHAEYELSVSRRVGCHEDDVPFPSEAACNQSTFIARRLDRLIISLEVASVHLLPLSLPALFQLATVDNNSPFPQVRSHIFREFLCPTIFRPEDVLLITSTDVRTPKVTQMNANPHVQIHWYIEGTREQFRISGKADIVVSRGHDPHKSLLTGNVDWEAKRMQIFKGLSAHMKASWCRPVPGSVLQDGEEEMKKWPKRVDEPGHEKNEDGSEVSEEDKRRNKMFWEMAMGRFALIVVDPIDVDYLNMGVVPNRRYRFLKSERGSWEEEEIVA</sequence>
<dbReference type="SUPFAM" id="SSF50475">
    <property type="entry name" value="FMN-binding split barrel"/>
    <property type="match status" value="1"/>
</dbReference>
<comment type="caution">
    <text evidence="3">The sequence shown here is derived from an EMBL/GenBank/DDBJ whole genome shotgun (WGS) entry which is preliminary data.</text>
</comment>
<evidence type="ECO:0000313" key="4">
    <source>
        <dbReference type="Proteomes" id="UP001465976"/>
    </source>
</evidence>